<sequence>MNKLLSVCAVVLLLSASSCGDRLPKPKAETPTHTPKVLKNDEPSYTRFSKRSSSDLVDELYSEMVEKNPQLKKLEGNIQMLNEGRTDSAAAFNNYAEKNSTYYAAANSHAGQIIDSVLRKKVKDMIVSSVSDYNAITAKHDALLNIIDAKSTSLKDLHVALKIVKTLAVIHKYQTEDLPSIMPIEHYLQQQNEAIKQADMMLKK</sequence>
<dbReference type="AlphaFoldDB" id="A0A2S7SQM0"/>
<reference evidence="3 4" key="1">
    <citation type="submission" date="2018-01" db="EMBL/GenBank/DDBJ databases">
        <title>A novel member of the phylum Bacteroidetes isolated from glacier ice.</title>
        <authorList>
            <person name="Liu Q."/>
            <person name="Xin Y.-H."/>
        </authorList>
    </citation>
    <scope>NUCLEOTIDE SEQUENCE [LARGE SCALE GENOMIC DNA]</scope>
    <source>
        <strain evidence="3 4">RB1R16</strain>
    </source>
</reference>
<evidence type="ECO:0000313" key="4">
    <source>
        <dbReference type="Proteomes" id="UP000239872"/>
    </source>
</evidence>
<proteinExistence type="predicted"/>
<evidence type="ECO:0000313" key="3">
    <source>
        <dbReference type="EMBL" id="PQJ09203.1"/>
    </source>
</evidence>
<evidence type="ECO:0000256" key="2">
    <source>
        <dbReference type="SAM" id="SignalP"/>
    </source>
</evidence>
<keyword evidence="2" id="KW-0732">Signal</keyword>
<accession>A0A2S7SQM0</accession>
<dbReference type="EMBL" id="PPSL01000007">
    <property type="protein sequence ID" value="PQJ09203.1"/>
    <property type="molecule type" value="Genomic_DNA"/>
</dbReference>
<evidence type="ECO:0008006" key="5">
    <source>
        <dbReference type="Google" id="ProtNLM"/>
    </source>
</evidence>
<dbReference type="OrthoDB" id="1354837at2"/>
<dbReference type="RefSeq" id="WP_105041108.1">
    <property type="nucleotide sequence ID" value="NZ_PPSL01000007.1"/>
</dbReference>
<name>A0A2S7SQM0_9BACT</name>
<feature type="region of interest" description="Disordered" evidence="1">
    <location>
        <begin position="22"/>
        <end position="42"/>
    </location>
</feature>
<protein>
    <recommendedName>
        <fullName evidence="5">DUF4142 domain-containing protein</fullName>
    </recommendedName>
</protein>
<comment type="caution">
    <text evidence="3">The sequence shown here is derived from an EMBL/GenBank/DDBJ whole genome shotgun (WGS) entry which is preliminary data.</text>
</comment>
<gene>
    <name evidence="3" type="ORF">CJD36_020675</name>
</gene>
<organism evidence="3 4">
    <name type="scientific">Flavipsychrobacter stenotrophus</name>
    <dbReference type="NCBI Taxonomy" id="2077091"/>
    <lineage>
        <taxon>Bacteria</taxon>
        <taxon>Pseudomonadati</taxon>
        <taxon>Bacteroidota</taxon>
        <taxon>Chitinophagia</taxon>
        <taxon>Chitinophagales</taxon>
        <taxon>Chitinophagaceae</taxon>
        <taxon>Flavipsychrobacter</taxon>
    </lineage>
</organism>
<keyword evidence="4" id="KW-1185">Reference proteome</keyword>
<feature type="chain" id="PRO_5015393219" description="DUF4142 domain-containing protein" evidence="2">
    <location>
        <begin position="21"/>
        <end position="204"/>
    </location>
</feature>
<evidence type="ECO:0000256" key="1">
    <source>
        <dbReference type="SAM" id="MobiDB-lite"/>
    </source>
</evidence>
<feature type="signal peptide" evidence="2">
    <location>
        <begin position="1"/>
        <end position="20"/>
    </location>
</feature>
<dbReference type="Proteomes" id="UP000239872">
    <property type="component" value="Unassembled WGS sequence"/>
</dbReference>
<dbReference type="PROSITE" id="PS51257">
    <property type="entry name" value="PROKAR_LIPOPROTEIN"/>
    <property type="match status" value="1"/>
</dbReference>